<feature type="non-terminal residue" evidence="1">
    <location>
        <position position="62"/>
    </location>
</feature>
<organism evidence="1 2">
    <name type="scientific">Modicella reniformis</name>
    <dbReference type="NCBI Taxonomy" id="1440133"/>
    <lineage>
        <taxon>Eukaryota</taxon>
        <taxon>Fungi</taxon>
        <taxon>Fungi incertae sedis</taxon>
        <taxon>Mucoromycota</taxon>
        <taxon>Mortierellomycotina</taxon>
        <taxon>Mortierellomycetes</taxon>
        <taxon>Mortierellales</taxon>
        <taxon>Mortierellaceae</taxon>
        <taxon>Modicella</taxon>
    </lineage>
</organism>
<proteinExistence type="predicted"/>
<protein>
    <submittedName>
        <fullName evidence="1">Uncharacterized protein</fullName>
    </submittedName>
</protein>
<dbReference type="EMBL" id="JAAAHW010012163">
    <property type="protein sequence ID" value="KAF9915491.1"/>
    <property type="molecule type" value="Genomic_DNA"/>
</dbReference>
<dbReference type="Proteomes" id="UP000749646">
    <property type="component" value="Unassembled WGS sequence"/>
</dbReference>
<evidence type="ECO:0000313" key="2">
    <source>
        <dbReference type="Proteomes" id="UP000749646"/>
    </source>
</evidence>
<gene>
    <name evidence="1" type="ORF">BGZ65_000722</name>
</gene>
<accession>A0A9P6IJ52</accession>
<evidence type="ECO:0000313" key="1">
    <source>
        <dbReference type="EMBL" id="KAF9915491.1"/>
    </source>
</evidence>
<keyword evidence="2" id="KW-1185">Reference proteome</keyword>
<comment type="caution">
    <text evidence="1">The sequence shown here is derived from an EMBL/GenBank/DDBJ whole genome shotgun (WGS) entry which is preliminary data.</text>
</comment>
<sequence length="62" mass="7006">MEALPYKGNVRIPVLEAYAKEATVPLEYDPSRYSASVHLDFDTKNARRHDIMWGQVAGLAWG</sequence>
<dbReference type="OrthoDB" id="2410944at2759"/>
<dbReference type="AlphaFoldDB" id="A0A9P6IJ52"/>
<reference evidence="1" key="1">
    <citation type="journal article" date="2020" name="Fungal Divers.">
        <title>Resolving the Mortierellaceae phylogeny through synthesis of multi-gene phylogenetics and phylogenomics.</title>
        <authorList>
            <person name="Vandepol N."/>
            <person name="Liber J."/>
            <person name="Desiro A."/>
            <person name="Na H."/>
            <person name="Kennedy M."/>
            <person name="Barry K."/>
            <person name="Grigoriev I.V."/>
            <person name="Miller A.N."/>
            <person name="O'Donnell K."/>
            <person name="Stajich J.E."/>
            <person name="Bonito G."/>
        </authorList>
    </citation>
    <scope>NUCLEOTIDE SEQUENCE</scope>
    <source>
        <strain evidence="1">MES-2147</strain>
    </source>
</reference>
<name>A0A9P6IJ52_9FUNG</name>